<dbReference type="Gene3D" id="3.40.30.10">
    <property type="entry name" value="Glutaredoxin"/>
    <property type="match status" value="1"/>
</dbReference>
<gene>
    <name evidence="2" type="primary">DGAT3_2</name>
    <name evidence="2" type="ORF">CK203_001625</name>
</gene>
<keyword evidence="2" id="KW-0012">Acyltransferase</keyword>
<evidence type="ECO:0000256" key="1">
    <source>
        <dbReference type="SAM" id="Coils"/>
    </source>
</evidence>
<evidence type="ECO:0000313" key="3">
    <source>
        <dbReference type="Proteomes" id="UP000288805"/>
    </source>
</evidence>
<dbReference type="CDD" id="cd02980">
    <property type="entry name" value="TRX_Fd_family"/>
    <property type="match status" value="1"/>
</dbReference>
<dbReference type="EMBL" id="QGNW01000004">
    <property type="protein sequence ID" value="RVX22324.1"/>
    <property type="molecule type" value="Genomic_DNA"/>
</dbReference>
<feature type="coiled-coil region" evidence="1">
    <location>
        <begin position="131"/>
        <end position="168"/>
    </location>
</feature>
<dbReference type="GO" id="GO:0016746">
    <property type="term" value="F:acyltransferase activity"/>
    <property type="evidence" value="ECO:0007669"/>
    <property type="project" value="UniProtKB-KW"/>
</dbReference>
<reference evidence="2 3" key="1">
    <citation type="journal article" date="2018" name="PLoS Genet.">
        <title>Population sequencing reveals clonal diversity and ancestral inbreeding in the grapevine cultivar Chardonnay.</title>
        <authorList>
            <person name="Roach M.J."/>
            <person name="Johnson D.L."/>
            <person name="Bohlmann J."/>
            <person name="van Vuuren H.J."/>
            <person name="Jones S.J."/>
            <person name="Pretorius I.S."/>
            <person name="Schmidt S.A."/>
            <person name="Borneman A.R."/>
        </authorList>
    </citation>
    <scope>NUCLEOTIDE SEQUENCE [LARGE SCALE GENOMIC DNA]</scope>
    <source>
        <strain evidence="3">cv. Chardonnay</strain>
        <tissue evidence="2">Leaf</tissue>
    </source>
</reference>
<accession>A0A438KM99</accession>
<dbReference type="Proteomes" id="UP000288805">
    <property type="component" value="Unassembled WGS sequence"/>
</dbReference>
<dbReference type="SUPFAM" id="SSF52833">
    <property type="entry name" value="Thioredoxin-like"/>
    <property type="match status" value="1"/>
</dbReference>
<keyword evidence="1" id="KW-0175">Coiled coil</keyword>
<keyword evidence="2" id="KW-0808">Transferase</keyword>
<name>A0A438KM99_VITVI</name>
<organism evidence="2 3">
    <name type="scientific">Vitis vinifera</name>
    <name type="common">Grape</name>
    <dbReference type="NCBI Taxonomy" id="29760"/>
    <lineage>
        <taxon>Eukaryota</taxon>
        <taxon>Viridiplantae</taxon>
        <taxon>Streptophyta</taxon>
        <taxon>Embryophyta</taxon>
        <taxon>Tracheophyta</taxon>
        <taxon>Spermatophyta</taxon>
        <taxon>Magnoliopsida</taxon>
        <taxon>eudicotyledons</taxon>
        <taxon>Gunneridae</taxon>
        <taxon>Pentapetalae</taxon>
        <taxon>rosids</taxon>
        <taxon>Vitales</taxon>
        <taxon>Vitaceae</taxon>
        <taxon>Viteae</taxon>
        <taxon>Vitis</taxon>
    </lineage>
</organism>
<dbReference type="InterPro" id="IPR036249">
    <property type="entry name" value="Thioredoxin-like_sf"/>
</dbReference>
<protein>
    <submittedName>
        <fullName evidence="2">Diacylglycerol O-acyltransferase 3, cytosolic</fullName>
    </submittedName>
</protein>
<proteinExistence type="predicted"/>
<dbReference type="AlphaFoldDB" id="A0A438KM99"/>
<evidence type="ECO:0000313" key="2">
    <source>
        <dbReference type="EMBL" id="RVX22324.1"/>
    </source>
</evidence>
<comment type="caution">
    <text evidence="2">The sequence shown here is derived from an EMBL/GenBank/DDBJ whole genome shotgun (WGS) entry which is preliminary data.</text>
</comment>
<sequence>MEVSGVVFRQVPFFSGAGIDTQSSKSSFSGVSVDSADRISAFSELRLLGSRDSRVAVRPRKPSGFRDESHLKYYYESPRCGAKKDKDKVTTKKKSKLLKALSKDLSLFSDLGFGVDSGEGLFGEVKGKMISEAAEVLLKQLQQMRAEEKELKRRRKEEKAKLKATRMETGVVCESSSSESSDSECGDVVDMTHLRIGAVVEPIKDESQPVIQEAKGLEEPSLLQPVTTTLKGECCTAVNTATSVAVDQNEKTQVMGAGAKRIEVCMGGKCKKSGAEALLEEFKRVVGVEGAVVGCKCMGKCRVGPNVRVLNSIDGVEAEGMDDSVRTPANPLCVGVGLQDVGIIVSNFFGETHEDIGLPAPA</sequence>